<sequence length="271" mass="29203">MVILGYLFAILIGLTLGLIGGGGSILTVPVLVYLLKLSPVTSTAYSLFVVGSTSLAGAISYFRKKQLCYRAAIAFSVPSFLSVFLTRRFLVPLLPETIAEYSGIALNKEVLIMIAFAILMVVSSYSMIKKQLKKTISEEEFNPLTIKFNYSMIIFEGLILGVLTGFVGAGGGFLIIPALVLFVGLPMKVAIGTSLLIIAANSLIGFTGDLYAGLNADWNFLLVYTAFALAGIFIGMILSKKVQGDKLKPAFGYFTLVLGLFIIIKEVLFHP</sequence>
<feature type="transmembrane region" description="Helical" evidence="5">
    <location>
        <begin position="250"/>
        <end position="269"/>
    </location>
</feature>
<feature type="transmembrane region" description="Helical" evidence="5">
    <location>
        <begin position="69"/>
        <end position="90"/>
    </location>
</feature>
<keyword evidence="3 5" id="KW-1133">Transmembrane helix</keyword>
<protein>
    <recommendedName>
        <fullName evidence="5">Probable membrane transporter protein</fullName>
    </recommendedName>
</protein>
<dbReference type="PANTHER" id="PTHR43701:SF2">
    <property type="entry name" value="MEMBRANE TRANSPORTER PROTEIN YJNA-RELATED"/>
    <property type="match status" value="1"/>
</dbReference>
<feature type="transmembrane region" description="Helical" evidence="5">
    <location>
        <begin position="110"/>
        <end position="128"/>
    </location>
</feature>
<keyword evidence="4 5" id="KW-0472">Membrane</keyword>
<dbReference type="Pfam" id="PF01925">
    <property type="entry name" value="TauE"/>
    <property type="match status" value="1"/>
</dbReference>
<comment type="similarity">
    <text evidence="5">Belongs to the 4-toluene sulfonate uptake permease (TSUP) (TC 2.A.102) family.</text>
</comment>
<feature type="transmembrane region" description="Helical" evidence="5">
    <location>
        <begin position="7"/>
        <end position="32"/>
    </location>
</feature>
<comment type="subcellular location">
    <subcellularLocation>
        <location evidence="5">Cell membrane</location>
        <topology evidence="5">Multi-pass membrane protein</topology>
    </subcellularLocation>
    <subcellularLocation>
        <location evidence="1">Membrane</location>
        <topology evidence="1">Multi-pass membrane protein</topology>
    </subcellularLocation>
</comment>
<dbReference type="GO" id="GO:0005886">
    <property type="term" value="C:plasma membrane"/>
    <property type="evidence" value="ECO:0007669"/>
    <property type="project" value="UniProtKB-SubCell"/>
</dbReference>
<proteinExistence type="inferred from homology"/>
<dbReference type="InterPro" id="IPR051598">
    <property type="entry name" value="TSUP/Inactive_protease-like"/>
</dbReference>
<keyword evidence="7" id="KW-1185">Reference proteome</keyword>
<dbReference type="eggNOG" id="COG0730">
    <property type="taxonomic scope" value="Bacteria"/>
</dbReference>
<evidence type="ECO:0000256" key="3">
    <source>
        <dbReference type="ARBA" id="ARBA00022989"/>
    </source>
</evidence>
<comment type="caution">
    <text evidence="6">The sequence shown here is derived from an EMBL/GenBank/DDBJ whole genome shotgun (WGS) entry which is preliminary data.</text>
</comment>
<dbReference type="EMBL" id="BBLT01000011">
    <property type="protein sequence ID" value="GAL87136.1"/>
    <property type="molecule type" value="Genomic_DNA"/>
</dbReference>
<evidence type="ECO:0000256" key="1">
    <source>
        <dbReference type="ARBA" id="ARBA00004141"/>
    </source>
</evidence>
<accession>A0A098LJG6</accession>
<evidence type="ECO:0000256" key="5">
    <source>
        <dbReference type="RuleBase" id="RU363041"/>
    </source>
</evidence>
<evidence type="ECO:0000256" key="2">
    <source>
        <dbReference type="ARBA" id="ARBA00022692"/>
    </source>
</evidence>
<evidence type="ECO:0000313" key="6">
    <source>
        <dbReference type="EMBL" id="GAL87136.1"/>
    </source>
</evidence>
<dbReference type="STRING" id="153721.MYP_4366"/>
<dbReference type="OrthoDB" id="8559161at2"/>
<dbReference type="AlphaFoldDB" id="A0A098LJG6"/>
<feature type="transmembrane region" description="Helical" evidence="5">
    <location>
        <begin position="218"/>
        <end position="238"/>
    </location>
</feature>
<dbReference type="PANTHER" id="PTHR43701">
    <property type="entry name" value="MEMBRANE TRANSPORTER PROTEIN MJ0441-RELATED"/>
    <property type="match status" value="1"/>
</dbReference>
<gene>
    <name evidence="6" type="ORF">MYP_4366</name>
</gene>
<feature type="transmembrane region" description="Helical" evidence="5">
    <location>
        <begin position="157"/>
        <end position="183"/>
    </location>
</feature>
<dbReference type="RefSeq" id="WP_045468006.1">
    <property type="nucleotide sequence ID" value="NZ_BBLT01000011.1"/>
</dbReference>
<evidence type="ECO:0000256" key="4">
    <source>
        <dbReference type="ARBA" id="ARBA00023136"/>
    </source>
</evidence>
<dbReference type="InterPro" id="IPR002781">
    <property type="entry name" value="TM_pro_TauE-like"/>
</dbReference>
<dbReference type="Proteomes" id="UP000030185">
    <property type="component" value="Unassembled WGS sequence"/>
</dbReference>
<evidence type="ECO:0000313" key="7">
    <source>
        <dbReference type="Proteomes" id="UP000030185"/>
    </source>
</evidence>
<feature type="transmembrane region" description="Helical" evidence="5">
    <location>
        <begin position="44"/>
        <end position="62"/>
    </location>
</feature>
<keyword evidence="5" id="KW-1003">Cell membrane</keyword>
<name>A0A098LJG6_9BACT</name>
<reference evidence="6 7" key="1">
    <citation type="submission" date="2014-09" db="EMBL/GenBank/DDBJ databases">
        <title>Sporocytophaga myxococcoides PG-01 genome sequencing.</title>
        <authorList>
            <person name="Liu L."/>
            <person name="Gao P.J."/>
            <person name="Chen G.J."/>
            <person name="Wang L.S."/>
        </authorList>
    </citation>
    <scope>NUCLEOTIDE SEQUENCE [LARGE SCALE GENOMIC DNA]</scope>
    <source>
        <strain evidence="6 7">PG-01</strain>
    </source>
</reference>
<feature type="transmembrane region" description="Helical" evidence="5">
    <location>
        <begin position="189"/>
        <end position="206"/>
    </location>
</feature>
<organism evidence="6 7">
    <name type="scientific">Sporocytophaga myxococcoides</name>
    <dbReference type="NCBI Taxonomy" id="153721"/>
    <lineage>
        <taxon>Bacteria</taxon>
        <taxon>Pseudomonadati</taxon>
        <taxon>Bacteroidota</taxon>
        <taxon>Cytophagia</taxon>
        <taxon>Cytophagales</taxon>
        <taxon>Cytophagaceae</taxon>
        <taxon>Sporocytophaga</taxon>
    </lineage>
</organism>
<keyword evidence="2 5" id="KW-0812">Transmembrane</keyword>